<evidence type="ECO:0000313" key="1">
    <source>
        <dbReference type="EMBL" id="KAF4650930.1"/>
    </source>
</evidence>
<dbReference type="EMBL" id="JAAPAO010001153">
    <property type="protein sequence ID" value="KAF4650930.1"/>
    <property type="molecule type" value="Genomic_DNA"/>
</dbReference>
<protein>
    <submittedName>
        <fullName evidence="1">Uncharacterized protein</fullName>
    </submittedName>
</protein>
<reference evidence="1 2" key="1">
    <citation type="submission" date="2020-04" db="EMBL/GenBank/DDBJ databases">
        <title>Perkinsus chesapeaki whole genome sequence.</title>
        <authorList>
            <person name="Bogema D.R."/>
        </authorList>
    </citation>
    <scope>NUCLEOTIDE SEQUENCE [LARGE SCALE GENOMIC DNA]</scope>
    <source>
        <strain evidence="1">ATCC PRA-425</strain>
    </source>
</reference>
<comment type="caution">
    <text evidence="1">The sequence shown here is derived from an EMBL/GenBank/DDBJ whole genome shotgun (WGS) entry which is preliminary data.</text>
</comment>
<proteinExistence type="predicted"/>
<sequence>MFFETLKAALLIPSLAGAKRYCLDLIPSLMVRQCLQVDWPVQLEKSIEVQFSVYCDIFGSASDPITFDQTSPRVFEVSDESRGEFNDYVQDIQGICAGIMRIRDGDLSEVVEIDNELILKWGGARRLKPCSRY</sequence>
<gene>
    <name evidence="1" type="ORF">FOL47_000772</name>
</gene>
<accession>A0A7J6KV12</accession>
<dbReference type="Proteomes" id="UP000591131">
    <property type="component" value="Unassembled WGS sequence"/>
</dbReference>
<dbReference type="AlphaFoldDB" id="A0A7J6KV12"/>
<organism evidence="1 2">
    <name type="scientific">Perkinsus chesapeaki</name>
    <name type="common">Clam parasite</name>
    <name type="synonym">Perkinsus andrewsi</name>
    <dbReference type="NCBI Taxonomy" id="330153"/>
    <lineage>
        <taxon>Eukaryota</taxon>
        <taxon>Sar</taxon>
        <taxon>Alveolata</taxon>
        <taxon>Perkinsozoa</taxon>
        <taxon>Perkinsea</taxon>
        <taxon>Perkinsida</taxon>
        <taxon>Perkinsidae</taxon>
        <taxon>Perkinsus</taxon>
    </lineage>
</organism>
<dbReference type="OrthoDB" id="468873at2759"/>
<name>A0A7J6KV12_PERCH</name>
<evidence type="ECO:0000313" key="2">
    <source>
        <dbReference type="Proteomes" id="UP000591131"/>
    </source>
</evidence>
<keyword evidence="2" id="KW-1185">Reference proteome</keyword>